<dbReference type="InterPro" id="IPR005576">
    <property type="entry name" value="Rpb7-like_N"/>
</dbReference>
<dbReference type="InterPro" id="IPR012340">
    <property type="entry name" value="NA-bd_OB-fold"/>
</dbReference>
<dbReference type="AlphaFoldDB" id="A0AAF3EDQ1"/>
<dbReference type="GO" id="GO:0006384">
    <property type="term" value="P:transcription initiation at RNA polymerase III promoter"/>
    <property type="evidence" value="ECO:0007669"/>
    <property type="project" value="TreeGrafter"/>
</dbReference>
<evidence type="ECO:0000256" key="2">
    <source>
        <dbReference type="ARBA" id="ARBA00009307"/>
    </source>
</evidence>
<evidence type="ECO:0000313" key="9">
    <source>
        <dbReference type="Proteomes" id="UP000887575"/>
    </source>
</evidence>
<name>A0AAF3EDQ1_9BILA</name>
<dbReference type="Proteomes" id="UP000887575">
    <property type="component" value="Unassembled WGS sequence"/>
</dbReference>
<dbReference type="Pfam" id="PF03876">
    <property type="entry name" value="SHS2_Rpb7-N"/>
    <property type="match status" value="1"/>
</dbReference>
<dbReference type="InterPro" id="IPR036898">
    <property type="entry name" value="RNA_pol_Rpb7-like_N_sf"/>
</dbReference>
<comment type="subcellular location">
    <subcellularLocation>
        <location evidence="1">Nucleus</location>
    </subcellularLocation>
</comment>
<evidence type="ECO:0000256" key="1">
    <source>
        <dbReference type="ARBA" id="ARBA00004123"/>
    </source>
</evidence>
<evidence type="ECO:0000313" key="10">
    <source>
        <dbReference type="WBParaSite" id="MBELARI_LOCUS12103"/>
    </source>
</evidence>
<comment type="similarity">
    <text evidence="2">Belongs to the eukaryotic RPB7/RPC8 RNA polymerase subunit family.</text>
</comment>
<dbReference type="InterPro" id="IPR013238">
    <property type="entry name" value="RNA_pol_III_Rbc25"/>
</dbReference>
<dbReference type="PANTHER" id="PTHR12709:SF1">
    <property type="entry name" value="DNA-DIRECTED RNA POLYMERASE III SUBUNIT RPC8"/>
    <property type="match status" value="1"/>
</dbReference>
<dbReference type="Pfam" id="PF08292">
    <property type="entry name" value="RNA_pol_Rbc25"/>
    <property type="match status" value="1"/>
</dbReference>
<keyword evidence="3" id="KW-0240">DNA-directed RNA polymerase</keyword>
<dbReference type="SUPFAM" id="SSF88798">
    <property type="entry name" value="N-terminal, heterodimerisation domain of RBP7 (RpoE)"/>
    <property type="match status" value="1"/>
</dbReference>
<feature type="region of interest" description="Disordered" evidence="6">
    <location>
        <begin position="158"/>
        <end position="178"/>
    </location>
</feature>
<protein>
    <recommendedName>
        <fullName evidence="11">DNA-directed RNA polymerase III subunit RPC8</fullName>
    </recommendedName>
</protein>
<sequence>MRDIVSILPHQLKNDLKSEITLKLNKRFANKVVIDFGLCICLFDLIEIGDTYLLPGDGRGHIKVKFRFIVFRPFVEEIIEAKVIASSKLENEQLWYWEYQQEDDEPPAKLHLDPGKDVRFRVVENIFNDVKPDLSDEEAKKQKSFEIISSTSETDLGCTSWWTLGGGGEEEEGDQMEE</sequence>
<reference evidence="10" key="1">
    <citation type="submission" date="2024-02" db="UniProtKB">
        <authorList>
            <consortium name="WormBaseParasite"/>
        </authorList>
    </citation>
    <scope>IDENTIFICATION</scope>
</reference>
<keyword evidence="5" id="KW-0539">Nucleus</keyword>
<evidence type="ECO:0000256" key="5">
    <source>
        <dbReference type="ARBA" id="ARBA00023242"/>
    </source>
</evidence>
<dbReference type="WBParaSite" id="MBELARI_LOCUS12103">
    <property type="protein sequence ID" value="MBELARI_LOCUS12103"/>
    <property type="gene ID" value="MBELARI_LOCUS12103"/>
</dbReference>
<feature type="domain" description="RNA polymerase Rpb7-like N-terminal" evidence="7">
    <location>
        <begin position="2"/>
        <end position="58"/>
    </location>
</feature>
<evidence type="ECO:0000256" key="6">
    <source>
        <dbReference type="SAM" id="MobiDB-lite"/>
    </source>
</evidence>
<keyword evidence="4" id="KW-0804">Transcription</keyword>
<evidence type="ECO:0000259" key="7">
    <source>
        <dbReference type="Pfam" id="PF03876"/>
    </source>
</evidence>
<dbReference type="GO" id="GO:0005666">
    <property type="term" value="C:RNA polymerase III complex"/>
    <property type="evidence" value="ECO:0007669"/>
    <property type="project" value="TreeGrafter"/>
</dbReference>
<dbReference type="InterPro" id="IPR045113">
    <property type="entry name" value="Rpb7-like"/>
</dbReference>
<feature type="domain" description="RNA polymerase III subunit Rpc25" evidence="8">
    <location>
        <begin position="90"/>
        <end position="162"/>
    </location>
</feature>
<dbReference type="CDD" id="cd04330">
    <property type="entry name" value="RNAP_III_Rpc25_N"/>
    <property type="match status" value="1"/>
</dbReference>
<evidence type="ECO:0008006" key="11">
    <source>
        <dbReference type="Google" id="ProtNLM"/>
    </source>
</evidence>
<evidence type="ECO:0000256" key="3">
    <source>
        <dbReference type="ARBA" id="ARBA00022478"/>
    </source>
</evidence>
<feature type="compositionally biased region" description="Acidic residues" evidence="6">
    <location>
        <begin position="168"/>
        <end position="178"/>
    </location>
</feature>
<dbReference type="Gene3D" id="2.40.50.140">
    <property type="entry name" value="Nucleic acid-binding proteins"/>
    <property type="match status" value="1"/>
</dbReference>
<evidence type="ECO:0000259" key="8">
    <source>
        <dbReference type="Pfam" id="PF08292"/>
    </source>
</evidence>
<dbReference type="Gene3D" id="3.30.1490.120">
    <property type="entry name" value="RNA polymerase Rpb7-like, N-terminal domain"/>
    <property type="match status" value="1"/>
</dbReference>
<evidence type="ECO:0000256" key="4">
    <source>
        <dbReference type="ARBA" id="ARBA00023163"/>
    </source>
</evidence>
<organism evidence="9 10">
    <name type="scientific">Mesorhabditis belari</name>
    <dbReference type="NCBI Taxonomy" id="2138241"/>
    <lineage>
        <taxon>Eukaryota</taxon>
        <taxon>Metazoa</taxon>
        <taxon>Ecdysozoa</taxon>
        <taxon>Nematoda</taxon>
        <taxon>Chromadorea</taxon>
        <taxon>Rhabditida</taxon>
        <taxon>Rhabditina</taxon>
        <taxon>Rhabditomorpha</taxon>
        <taxon>Rhabditoidea</taxon>
        <taxon>Rhabditidae</taxon>
        <taxon>Mesorhabditinae</taxon>
        <taxon>Mesorhabditis</taxon>
    </lineage>
</organism>
<accession>A0AAF3EDQ1</accession>
<keyword evidence="9" id="KW-1185">Reference proteome</keyword>
<dbReference type="PANTHER" id="PTHR12709">
    <property type="entry name" value="DNA-DIRECTED RNA POLYMERASE II, III"/>
    <property type="match status" value="1"/>
</dbReference>
<proteinExistence type="inferred from homology"/>